<feature type="domain" description="Integrase catalytic" evidence="2">
    <location>
        <begin position="1"/>
        <end position="65"/>
    </location>
</feature>
<dbReference type="VEuPathDB" id="FungiDB:PC110_g2247"/>
<dbReference type="InterPro" id="IPR052160">
    <property type="entry name" value="Gypsy_RT_Integrase-like"/>
</dbReference>
<evidence type="ECO:0000313" key="3">
    <source>
        <dbReference type="EMBL" id="RAW41581.1"/>
    </source>
</evidence>
<sequence>MSTAAHPETDGQTERLNRVLADVLRSYTTSFTSWSSFLPMVEFALNNAEHASTGLTPFYVNYGRHPHVLALLGVWCSRQTDEIEDVDGRESSHDSPSTQLNKVTVRTAAKATTPGLGALRNPAGRRSGLRGGHWRSASHDKAQIFAARALSDMRSCVASRDSSVRMNAVLVSVFHRVMKAVAAQSRDIAVTAPVAVTGFLRVALQRWNRLAISDAVTVVQRPPSKSFVDGAELVRV</sequence>
<protein>
    <recommendedName>
        <fullName evidence="2">Integrase catalytic domain-containing protein</fullName>
    </recommendedName>
</protein>
<dbReference type="GO" id="GO:0015074">
    <property type="term" value="P:DNA integration"/>
    <property type="evidence" value="ECO:0007669"/>
    <property type="project" value="InterPro"/>
</dbReference>
<dbReference type="InterPro" id="IPR036397">
    <property type="entry name" value="RNaseH_sf"/>
</dbReference>
<dbReference type="PANTHER" id="PTHR47266">
    <property type="entry name" value="ENDONUCLEASE-RELATED"/>
    <property type="match status" value="1"/>
</dbReference>
<organism evidence="3 4">
    <name type="scientific">Phytophthora cactorum</name>
    <dbReference type="NCBI Taxonomy" id="29920"/>
    <lineage>
        <taxon>Eukaryota</taxon>
        <taxon>Sar</taxon>
        <taxon>Stramenopiles</taxon>
        <taxon>Oomycota</taxon>
        <taxon>Peronosporomycetes</taxon>
        <taxon>Peronosporales</taxon>
        <taxon>Peronosporaceae</taxon>
        <taxon>Phytophthora</taxon>
    </lineage>
</organism>
<evidence type="ECO:0000259" key="2">
    <source>
        <dbReference type="PROSITE" id="PS50994"/>
    </source>
</evidence>
<dbReference type="STRING" id="29920.A0A329SYP7"/>
<feature type="region of interest" description="Disordered" evidence="1">
    <location>
        <begin position="114"/>
        <end position="135"/>
    </location>
</feature>
<dbReference type="OrthoDB" id="129560at2759"/>
<accession>A0A329SYP7</accession>
<dbReference type="InterPro" id="IPR012337">
    <property type="entry name" value="RNaseH-like_sf"/>
</dbReference>
<dbReference type="Gene3D" id="3.30.420.10">
    <property type="entry name" value="Ribonuclease H-like superfamily/Ribonuclease H"/>
    <property type="match status" value="1"/>
</dbReference>
<gene>
    <name evidence="3" type="ORF">PC110_g2247</name>
</gene>
<name>A0A329SYP7_9STRA</name>
<dbReference type="Proteomes" id="UP000251314">
    <property type="component" value="Unassembled WGS sequence"/>
</dbReference>
<comment type="caution">
    <text evidence="3">The sequence shown here is derived from an EMBL/GenBank/DDBJ whole genome shotgun (WGS) entry which is preliminary data.</text>
</comment>
<keyword evidence="4" id="KW-1185">Reference proteome</keyword>
<reference evidence="3 4" key="1">
    <citation type="submission" date="2018-01" db="EMBL/GenBank/DDBJ databases">
        <title>Draft genome of the strawberry crown rot pathogen Phytophthora cactorum.</title>
        <authorList>
            <person name="Armitage A.D."/>
            <person name="Lysoe E."/>
            <person name="Nellist C.F."/>
            <person name="Harrison R.J."/>
            <person name="Brurberg M.B."/>
        </authorList>
    </citation>
    <scope>NUCLEOTIDE SEQUENCE [LARGE SCALE GENOMIC DNA]</scope>
    <source>
        <strain evidence="3 4">10300</strain>
    </source>
</reference>
<evidence type="ECO:0000313" key="4">
    <source>
        <dbReference type="Proteomes" id="UP000251314"/>
    </source>
</evidence>
<proteinExistence type="predicted"/>
<dbReference type="EMBL" id="MJFZ01000028">
    <property type="protein sequence ID" value="RAW41581.1"/>
    <property type="molecule type" value="Genomic_DNA"/>
</dbReference>
<dbReference type="PROSITE" id="PS50994">
    <property type="entry name" value="INTEGRASE"/>
    <property type="match status" value="1"/>
</dbReference>
<dbReference type="GO" id="GO:0003676">
    <property type="term" value="F:nucleic acid binding"/>
    <property type="evidence" value="ECO:0007669"/>
    <property type="project" value="InterPro"/>
</dbReference>
<dbReference type="SUPFAM" id="SSF53098">
    <property type="entry name" value="Ribonuclease H-like"/>
    <property type="match status" value="1"/>
</dbReference>
<dbReference type="AlphaFoldDB" id="A0A329SYP7"/>
<evidence type="ECO:0000256" key="1">
    <source>
        <dbReference type="SAM" id="MobiDB-lite"/>
    </source>
</evidence>
<dbReference type="InterPro" id="IPR001584">
    <property type="entry name" value="Integrase_cat-core"/>
</dbReference>